<gene>
    <name evidence="2" type="ORF">Cgig2_016258</name>
</gene>
<sequence length="320" mass="36201">MRSFWNLPEEIIVDILSRLPAKSVGLCRRVSKPWRALLSRPEFIRTHFHRGRILQQESLLSLDSRDSADFAPLSNAHHLFDKITLSPTNLRFADHPNPLSWVLASCDGLLLDECHQVVTISYYGFSLDDDDNEIEPDCTEMFVSVYSLKSGSWKRAQSSPYDHSVGDEFDSGVFVDGCIHWLAGSTTDYKPAIVAFSLTEEKFCEVPPPCLIESDRILFFHLAVLGGCLCLFNDSEKYVWVMKEYGIQGSWTMFKINDPESGEIRLLCLLGEEEVVLSREDGKLAMYNVKEGTLKDIVIHGIAADRTVSFMESLVSPHAW</sequence>
<dbReference type="Gene3D" id="1.20.1280.50">
    <property type="match status" value="1"/>
</dbReference>
<dbReference type="CDD" id="cd22157">
    <property type="entry name" value="F-box_AtFBW1-like"/>
    <property type="match status" value="1"/>
</dbReference>
<feature type="domain" description="F-box" evidence="1">
    <location>
        <begin position="1"/>
        <end position="47"/>
    </location>
</feature>
<dbReference type="NCBIfam" id="TIGR01640">
    <property type="entry name" value="F_box_assoc_1"/>
    <property type="match status" value="1"/>
</dbReference>
<proteinExistence type="predicted"/>
<dbReference type="PANTHER" id="PTHR31672:SF13">
    <property type="entry name" value="F-BOX PROTEIN CPR30-LIKE"/>
    <property type="match status" value="1"/>
</dbReference>
<organism evidence="2 3">
    <name type="scientific">Carnegiea gigantea</name>
    <dbReference type="NCBI Taxonomy" id="171969"/>
    <lineage>
        <taxon>Eukaryota</taxon>
        <taxon>Viridiplantae</taxon>
        <taxon>Streptophyta</taxon>
        <taxon>Embryophyta</taxon>
        <taxon>Tracheophyta</taxon>
        <taxon>Spermatophyta</taxon>
        <taxon>Magnoliopsida</taxon>
        <taxon>eudicotyledons</taxon>
        <taxon>Gunneridae</taxon>
        <taxon>Pentapetalae</taxon>
        <taxon>Caryophyllales</taxon>
        <taxon>Cactineae</taxon>
        <taxon>Cactaceae</taxon>
        <taxon>Cactoideae</taxon>
        <taxon>Echinocereeae</taxon>
        <taxon>Carnegiea</taxon>
    </lineage>
</organism>
<dbReference type="PANTHER" id="PTHR31672">
    <property type="entry name" value="BNACNNG10540D PROTEIN"/>
    <property type="match status" value="1"/>
</dbReference>
<reference evidence="2" key="1">
    <citation type="submission" date="2022-04" db="EMBL/GenBank/DDBJ databases">
        <title>Carnegiea gigantea Genome sequencing and assembly v2.</title>
        <authorList>
            <person name="Copetti D."/>
            <person name="Sanderson M.J."/>
            <person name="Burquez A."/>
            <person name="Wojciechowski M.F."/>
        </authorList>
    </citation>
    <scope>NUCLEOTIDE SEQUENCE</scope>
    <source>
        <strain evidence="2">SGP5-SGP5p</strain>
        <tissue evidence="2">Aerial part</tissue>
    </source>
</reference>
<dbReference type="InterPro" id="IPR001810">
    <property type="entry name" value="F-box_dom"/>
</dbReference>
<dbReference type="EMBL" id="JAKOGI010000133">
    <property type="protein sequence ID" value="KAJ8442792.1"/>
    <property type="molecule type" value="Genomic_DNA"/>
</dbReference>
<keyword evidence="3" id="KW-1185">Reference proteome</keyword>
<dbReference type="PROSITE" id="PS50181">
    <property type="entry name" value="FBOX"/>
    <property type="match status" value="1"/>
</dbReference>
<protein>
    <recommendedName>
        <fullName evidence="1">F-box domain-containing protein</fullName>
    </recommendedName>
</protein>
<accession>A0A9Q1KGF9</accession>
<evidence type="ECO:0000313" key="3">
    <source>
        <dbReference type="Proteomes" id="UP001153076"/>
    </source>
</evidence>
<dbReference type="InterPro" id="IPR050796">
    <property type="entry name" value="SCF_F-box_component"/>
</dbReference>
<dbReference type="Pfam" id="PF12937">
    <property type="entry name" value="F-box-like"/>
    <property type="match status" value="1"/>
</dbReference>
<dbReference type="Pfam" id="PF07734">
    <property type="entry name" value="FBA_1"/>
    <property type="match status" value="1"/>
</dbReference>
<dbReference type="SUPFAM" id="SSF81383">
    <property type="entry name" value="F-box domain"/>
    <property type="match status" value="1"/>
</dbReference>
<dbReference type="SMART" id="SM00256">
    <property type="entry name" value="FBOX"/>
    <property type="match status" value="1"/>
</dbReference>
<evidence type="ECO:0000259" key="1">
    <source>
        <dbReference type="PROSITE" id="PS50181"/>
    </source>
</evidence>
<name>A0A9Q1KGF9_9CARY</name>
<dbReference type="Proteomes" id="UP001153076">
    <property type="component" value="Unassembled WGS sequence"/>
</dbReference>
<dbReference type="AlphaFoldDB" id="A0A9Q1KGF9"/>
<comment type="caution">
    <text evidence="2">The sequence shown here is derived from an EMBL/GenBank/DDBJ whole genome shotgun (WGS) entry which is preliminary data.</text>
</comment>
<dbReference type="OrthoDB" id="591557at2759"/>
<dbReference type="InterPro" id="IPR017451">
    <property type="entry name" value="F-box-assoc_interact_dom"/>
</dbReference>
<dbReference type="InterPro" id="IPR036047">
    <property type="entry name" value="F-box-like_dom_sf"/>
</dbReference>
<dbReference type="InterPro" id="IPR006527">
    <property type="entry name" value="F-box-assoc_dom_typ1"/>
</dbReference>
<evidence type="ECO:0000313" key="2">
    <source>
        <dbReference type="EMBL" id="KAJ8442792.1"/>
    </source>
</evidence>